<accession>A0A1M6F586</accession>
<protein>
    <submittedName>
        <fullName evidence="5">Transcriptional regulator, AraC family</fullName>
    </submittedName>
</protein>
<keyword evidence="1" id="KW-0805">Transcription regulation</keyword>
<dbReference type="PANTHER" id="PTHR43280:SF32">
    <property type="entry name" value="TRANSCRIPTIONAL REGULATORY PROTEIN"/>
    <property type="match status" value="1"/>
</dbReference>
<dbReference type="PROSITE" id="PS01124">
    <property type="entry name" value="HTH_ARAC_FAMILY_2"/>
    <property type="match status" value="1"/>
</dbReference>
<evidence type="ECO:0000313" key="6">
    <source>
        <dbReference type="Proteomes" id="UP000184543"/>
    </source>
</evidence>
<name>A0A1M6F586_9FLAO</name>
<dbReference type="InterPro" id="IPR037923">
    <property type="entry name" value="HTH-like"/>
</dbReference>
<sequence length="287" mass="33470">MNQIPDISFQGKDDATDIEFLKVSELFERIKDHPTHDPRQPHRISFFALLFITEGWGRHLIDLKTFTLKKGCVLKIAKGQVHAFQGPLDYDGYLVIFTEDFVLKYFSKSSIDSISHLYNYHISEPLVAKCPFNETFIKESEQELATGTSDTQKNIVAKLLELYLLRLERLSQSYVSVPTNKKHYPLFFLFKTLVEKNYKEMRNVKDYAETMSITPKHLNHIVQTFTLNTAKSFIDQYVVLELKRTMLSTDLSIKEIAYTHGFDEVTNFTKFFKKHTNLTPKQYKMGL</sequence>
<dbReference type="InterPro" id="IPR020449">
    <property type="entry name" value="Tscrpt_reg_AraC-type_HTH"/>
</dbReference>
<dbReference type="InterPro" id="IPR003313">
    <property type="entry name" value="AraC-bd"/>
</dbReference>
<dbReference type="STRING" id="192903.SAMN04488513_102299"/>
<keyword evidence="2" id="KW-0238">DNA-binding</keyword>
<gene>
    <name evidence="5" type="ORF">SAMN04488513_102299</name>
</gene>
<dbReference type="SUPFAM" id="SSF46689">
    <property type="entry name" value="Homeodomain-like"/>
    <property type="match status" value="1"/>
</dbReference>
<dbReference type="PRINTS" id="PR00032">
    <property type="entry name" value="HTHARAC"/>
</dbReference>
<dbReference type="EMBL" id="FQYU01000002">
    <property type="protein sequence ID" value="SHI92833.1"/>
    <property type="molecule type" value="Genomic_DNA"/>
</dbReference>
<evidence type="ECO:0000256" key="3">
    <source>
        <dbReference type="ARBA" id="ARBA00023163"/>
    </source>
</evidence>
<organism evidence="5 6">
    <name type="scientific">Pseudozobellia thermophila</name>
    <dbReference type="NCBI Taxonomy" id="192903"/>
    <lineage>
        <taxon>Bacteria</taxon>
        <taxon>Pseudomonadati</taxon>
        <taxon>Bacteroidota</taxon>
        <taxon>Flavobacteriia</taxon>
        <taxon>Flavobacteriales</taxon>
        <taxon>Flavobacteriaceae</taxon>
        <taxon>Pseudozobellia</taxon>
    </lineage>
</organism>
<dbReference type="Proteomes" id="UP000184543">
    <property type="component" value="Unassembled WGS sequence"/>
</dbReference>
<feature type="domain" description="HTH araC/xylS-type" evidence="4">
    <location>
        <begin position="188"/>
        <end position="286"/>
    </location>
</feature>
<dbReference type="GO" id="GO:0043565">
    <property type="term" value="F:sequence-specific DNA binding"/>
    <property type="evidence" value="ECO:0007669"/>
    <property type="project" value="InterPro"/>
</dbReference>
<keyword evidence="3" id="KW-0804">Transcription</keyword>
<dbReference type="InterPro" id="IPR009057">
    <property type="entry name" value="Homeodomain-like_sf"/>
</dbReference>
<proteinExistence type="predicted"/>
<dbReference type="OrthoDB" id="1096411at2"/>
<dbReference type="InterPro" id="IPR018060">
    <property type="entry name" value="HTH_AraC"/>
</dbReference>
<dbReference type="PANTHER" id="PTHR43280">
    <property type="entry name" value="ARAC-FAMILY TRANSCRIPTIONAL REGULATOR"/>
    <property type="match status" value="1"/>
</dbReference>
<dbReference type="Gene3D" id="1.10.10.60">
    <property type="entry name" value="Homeodomain-like"/>
    <property type="match status" value="1"/>
</dbReference>
<dbReference type="AlphaFoldDB" id="A0A1M6F586"/>
<evidence type="ECO:0000313" key="5">
    <source>
        <dbReference type="EMBL" id="SHI92833.1"/>
    </source>
</evidence>
<dbReference type="RefSeq" id="WP_072990727.1">
    <property type="nucleotide sequence ID" value="NZ_FQYU01000002.1"/>
</dbReference>
<dbReference type="Pfam" id="PF02311">
    <property type="entry name" value="AraC_binding"/>
    <property type="match status" value="1"/>
</dbReference>
<dbReference type="Pfam" id="PF12833">
    <property type="entry name" value="HTH_18"/>
    <property type="match status" value="1"/>
</dbReference>
<evidence type="ECO:0000259" key="4">
    <source>
        <dbReference type="PROSITE" id="PS01124"/>
    </source>
</evidence>
<evidence type="ECO:0000256" key="1">
    <source>
        <dbReference type="ARBA" id="ARBA00023015"/>
    </source>
</evidence>
<dbReference type="SMART" id="SM00342">
    <property type="entry name" value="HTH_ARAC"/>
    <property type="match status" value="1"/>
</dbReference>
<reference evidence="6" key="1">
    <citation type="submission" date="2016-11" db="EMBL/GenBank/DDBJ databases">
        <authorList>
            <person name="Varghese N."/>
            <person name="Submissions S."/>
        </authorList>
    </citation>
    <scope>NUCLEOTIDE SEQUENCE [LARGE SCALE GENOMIC DNA]</scope>
    <source>
        <strain evidence="6">DSM 19858</strain>
    </source>
</reference>
<keyword evidence="6" id="KW-1185">Reference proteome</keyword>
<dbReference type="GO" id="GO:0003700">
    <property type="term" value="F:DNA-binding transcription factor activity"/>
    <property type="evidence" value="ECO:0007669"/>
    <property type="project" value="InterPro"/>
</dbReference>
<evidence type="ECO:0000256" key="2">
    <source>
        <dbReference type="ARBA" id="ARBA00023125"/>
    </source>
</evidence>
<dbReference type="SUPFAM" id="SSF51215">
    <property type="entry name" value="Regulatory protein AraC"/>
    <property type="match status" value="1"/>
</dbReference>